<accession>A0AAJ6BJY0</accession>
<evidence type="ECO:0000256" key="2">
    <source>
        <dbReference type="ARBA" id="ARBA00006275"/>
    </source>
</evidence>
<keyword evidence="4" id="KW-0472">Membrane</keyword>
<dbReference type="SUPFAM" id="SSF48452">
    <property type="entry name" value="TPR-like"/>
    <property type="match status" value="1"/>
</dbReference>
<evidence type="ECO:0000256" key="1">
    <source>
        <dbReference type="ARBA" id="ARBA00004442"/>
    </source>
</evidence>
<protein>
    <submittedName>
        <fullName evidence="9">RagB/SusD family nutrient uptake outer membrane protein</fullName>
    </submittedName>
</protein>
<evidence type="ECO:0000256" key="6">
    <source>
        <dbReference type="SAM" id="SignalP"/>
    </source>
</evidence>
<dbReference type="Pfam" id="PF14322">
    <property type="entry name" value="SusD-like_3"/>
    <property type="match status" value="1"/>
</dbReference>
<dbReference type="PROSITE" id="PS51257">
    <property type="entry name" value="PROKAR_LIPOPROTEIN"/>
    <property type="match status" value="1"/>
</dbReference>
<evidence type="ECO:0000313" key="10">
    <source>
        <dbReference type="Proteomes" id="UP001220610"/>
    </source>
</evidence>
<dbReference type="AlphaFoldDB" id="A0AAJ6BJY0"/>
<evidence type="ECO:0000259" key="7">
    <source>
        <dbReference type="Pfam" id="PF07980"/>
    </source>
</evidence>
<evidence type="ECO:0000256" key="3">
    <source>
        <dbReference type="ARBA" id="ARBA00022729"/>
    </source>
</evidence>
<evidence type="ECO:0000259" key="8">
    <source>
        <dbReference type="Pfam" id="PF14322"/>
    </source>
</evidence>
<feature type="domain" description="SusD-like N-terminal" evidence="8">
    <location>
        <begin position="93"/>
        <end position="223"/>
    </location>
</feature>
<feature type="chain" id="PRO_5042521936" evidence="6">
    <location>
        <begin position="23"/>
        <end position="456"/>
    </location>
</feature>
<dbReference type="Gene3D" id="1.25.40.390">
    <property type="match status" value="1"/>
</dbReference>
<evidence type="ECO:0000256" key="4">
    <source>
        <dbReference type="ARBA" id="ARBA00023136"/>
    </source>
</evidence>
<evidence type="ECO:0000256" key="5">
    <source>
        <dbReference type="ARBA" id="ARBA00023237"/>
    </source>
</evidence>
<feature type="domain" description="RagB/SusD" evidence="7">
    <location>
        <begin position="336"/>
        <end position="456"/>
    </location>
</feature>
<dbReference type="EMBL" id="CP119311">
    <property type="protein sequence ID" value="WEK37851.1"/>
    <property type="molecule type" value="Genomic_DNA"/>
</dbReference>
<keyword evidence="3 6" id="KW-0732">Signal</keyword>
<comment type="similarity">
    <text evidence="2">Belongs to the SusD family.</text>
</comment>
<dbReference type="Pfam" id="PF07980">
    <property type="entry name" value="SusD_RagB"/>
    <property type="match status" value="1"/>
</dbReference>
<organism evidence="9 10">
    <name type="scientific">Candidatus Pseudobacter hemicellulosilyticus</name>
    <dbReference type="NCBI Taxonomy" id="3121375"/>
    <lineage>
        <taxon>Bacteria</taxon>
        <taxon>Pseudomonadati</taxon>
        <taxon>Bacteroidota</taxon>
        <taxon>Chitinophagia</taxon>
        <taxon>Chitinophagales</taxon>
        <taxon>Chitinophagaceae</taxon>
        <taxon>Pseudobacter</taxon>
    </lineage>
</organism>
<comment type="subcellular location">
    <subcellularLocation>
        <location evidence="1">Cell outer membrane</location>
    </subcellularLocation>
</comment>
<name>A0AAJ6BJY0_9BACT</name>
<feature type="signal peptide" evidence="6">
    <location>
        <begin position="1"/>
        <end position="22"/>
    </location>
</feature>
<dbReference type="Proteomes" id="UP001220610">
    <property type="component" value="Chromosome"/>
</dbReference>
<sequence length="456" mass="51403">MKRAFIYSRFSMVLLCSFLLTGCDKYLDVTPKGYTLLKTVSHYDQWMNDPTLWLSFNSELNLLGDLVDLANIDVPPTAANDLLYLWTPQFAEDGSIWGKHYSIINYYNTVIAGVDDATGGTERQKANLKAEALLARAYEYFYLVNEYGKPYDSATAANDPGVPLVTSDDVAQIVPARSSVKEVYDFIIADINTALPNLPLDNSKNRYRGSAASAYSVLARIYLNVRSYSKAREYAVLALENSLGVSMMDYNQLSTAREMPLLSVRPDAIYARRSGTVGSRPTIEHLKSFNTLDRRLNLFYTDLGDYSFTRRSLSFYFPGGMVLTSIDGNNGTSIQEMKLIIAEAAARSNDLATALQQLNELRQHRLPASIYQPYDSEDPAFVLQKTLEERRFELPFSGGLRWLDIRRLDQEDRMPAVHRYDAQGNVIATLEPHSARYTLQVPVKVLTYNPGMEQNP</sequence>
<dbReference type="InterPro" id="IPR012944">
    <property type="entry name" value="SusD_RagB_dom"/>
</dbReference>
<dbReference type="GO" id="GO:0009279">
    <property type="term" value="C:cell outer membrane"/>
    <property type="evidence" value="ECO:0007669"/>
    <property type="project" value="UniProtKB-SubCell"/>
</dbReference>
<keyword evidence="5" id="KW-0998">Cell outer membrane</keyword>
<gene>
    <name evidence="9" type="ORF">P0Y53_10085</name>
</gene>
<reference evidence="9" key="1">
    <citation type="submission" date="2023-03" db="EMBL/GenBank/DDBJ databases">
        <title>Andean soil-derived lignocellulolytic bacterial consortium as a source of novel taxa and putative plastic-active enzymes.</title>
        <authorList>
            <person name="Diaz-Garcia L."/>
            <person name="Chuvochina M."/>
            <person name="Feuerriegel G."/>
            <person name="Bunk B."/>
            <person name="Sproer C."/>
            <person name="Streit W.R."/>
            <person name="Rodriguez L.M."/>
            <person name="Overmann J."/>
            <person name="Jimenez D.J."/>
        </authorList>
    </citation>
    <scope>NUCLEOTIDE SEQUENCE</scope>
    <source>
        <strain evidence="9">MAG 7</strain>
    </source>
</reference>
<proteinExistence type="inferred from homology"/>
<evidence type="ECO:0000313" key="9">
    <source>
        <dbReference type="EMBL" id="WEK37851.1"/>
    </source>
</evidence>
<dbReference type="InterPro" id="IPR033985">
    <property type="entry name" value="SusD-like_N"/>
</dbReference>
<dbReference type="InterPro" id="IPR011990">
    <property type="entry name" value="TPR-like_helical_dom_sf"/>
</dbReference>